<keyword evidence="4" id="KW-1185">Reference proteome</keyword>
<keyword evidence="1" id="KW-1133">Transmembrane helix</keyword>
<proteinExistence type="predicted"/>
<feature type="transmembrane region" description="Helical" evidence="1">
    <location>
        <begin position="34"/>
        <end position="55"/>
    </location>
</feature>
<comment type="caution">
    <text evidence="3">The sequence shown here is derived from an EMBL/GenBank/DDBJ whole genome shotgun (WGS) entry which is preliminary data.</text>
</comment>
<organism evidence="3 4">
    <name type="scientific">Novosphingobium sediminis</name>
    <dbReference type="NCBI Taxonomy" id="707214"/>
    <lineage>
        <taxon>Bacteria</taxon>
        <taxon>Pseudomonadati</taxon>
        <taxon>Pseudomonadota</taxon>
        <taxon>Alphaproteobacteria</taxon>
        <taxon>Sphingomonadales</taxon>
        <taxon>Sphingomonadaceae</taxon>
        <taxon>Novosphingobium</taxon>
    </lineage>
</organism>
<name>A0A512AP16_9SPHN</name>
<dbReference type="Proteomes" id="UP000321464">
    <property type="component" value="Unassembled WGS sequence"/>
</dbReference>
<keyword evidence="1" id="KW-0812">Transmembrane</keyword>
<feature type="domain" description="Inner membrane protein YgaP-like transmembrane" evidence="2">
    <location>
        <begin position="3"/>
        <end position="59"/>
    </location>
</feature>
<evidence type="ECO:0000313" key="3">
    <source>
        <dbReference type="EMBL" id="GEO01452.1"/>
    </source>
</evidence>
<dbReference type="EMBL" id="BJYR01000022">
    <property type="protein sequence ID" value="GEO01452.1"/>
    <property type="molecule type" value="Genomic_DNA"/>
</dbReference>
<protein>
    <recommendedName>
        <fullName evidence="2">Inner membrane protein YgaP-like transmembrane domain-containing protein</fullName>
    </recommendedName>
</protein>
<accession>A0A512AP16</accession>
<dbReference type="InterPro" id="IPR021309">
    <property type="entry name" value="YgaP-like_TM"/>
</dbReference>
<reference evidence="3 4" key="1">
    <citation type="submission" date="2019-07" db="EMBL/GenBank/DDBJ databases">
        <title>Whole genome shotgun sequence of Novosphingobium sediminis NBRC 106119.</title>
        <authorList>
            <person name="Hosoyama A."/>
            <person name="Uohara A."/>
            <person name="Ohji S."/>
            <person name="Ichikawa N."/>
        </authorList>
    </citation>
    <scope>NUCLEOTIDE SEQUENCE [LARGE SCALE GENOMIC DNA]</scope>
    <source>
        <strain evidence="3 4">NBRC 106119</strain>
    </source>
</reference>
<evidence type="ECO:0000256" key="1">
    <source>
        <dbReference type="SAM" id="Phobius"/>
    </source>
</evidence>
<evidence type="ECO:0000313" key="4">
    <source>
        <dbReference type="Proteomes" id="UP000321464"/>
    </source>
</evidence>
<dbReference type="Pfam" id="PF11127">
    <property type="entry name" value="YgaP-like_TM"/>
    <property type="match status" value="1"/>
</dbReference>
<gene>
    <name evidence="3" type="ORF">NSE01_32840</name>
</gene>
<sequence>MFKNNIGDADRVIRLAIAAILIVFSLIVGHPALALIAIVPIVTAFAGTCPLYSVLGLHT</sequence>
<feature type="transmembrane region" description="Helical" evidence="1">
    <location>
        <begin position="12"/>
        <end position="28"/>
    </location>
</feature>
<evidence type="ECO:0000259" key="2">
    <source>
        <dbReference type="Pfam" id="PF11127"/>
    </source>
</evidence>
<dbReference type="RefSeq" id="WP_170233878.1">
    <property type="nucleotide sequence ID" value="NZ_BJYR01000022.1"/>
</dbReference>
<keyword evidence="1" id="KW-0472">Membrane</keyword>
<dbReference type="AlphaFoldDB" id="A0A512AP16"/>